<reference evidence="1 2" key="1">
    <citation type="journal article" date="2009" name="Nat. Genet.">
        <title>The genome of the cucumber, Cucumis sativus L.</title>
        <authorList>
            <person name="Huang S."/>
            <person name="Li R."/>
            <person name="Zhang Z."/>
            <person name="Li L."/>
            <person name="Gu X."/>
            <person name="Fan W."/>
            <person name="Lucas W.J."/>
            <person name="Wang X."/>
            <person name="Xie B."/>
            <person name="Ni P."/>
            <person name="Ren Y."/>
            <person name="Zhu H."/>
            <person name="Li J."/>
            <person name="Lin K."/>
            <person name="Jin W."/>
            <person name="Fei Z."/>
            <person name="Li G."/>
            <person name="Staub J."/>
            <person name="Kilian A."/>
            <person name="van der Vossen E.A."/>
            <person name="Wu Y."/>
            <person name="Guo J."/>
            <person name="He J."/>
            <person name="Jia Z."/>
            <person name="Ren Y."/>
            <person name="Tian G."/>
            <person name="Lu Y."/>
            <person name="Ruan J."/>
            <person name="Qian W."/>
            <person name="Wang M."/>
            <person name="Huang Q."/>
            <person name="Li B."/>
            <person name="Xuan Z."/>
            <person name="Cao J."/>
            <person name="Asan"/>
            <person name="Wu Z."/>
            <person name="Zhang J."/>
            <person name="Cai Q."/>
            <person name="Bai Y."/>
            <person name="Zhao B."/>
            <person name="Han Y."/>
            <person name="Li Y."/>
            <person name="Li X."/>
            <person name="Wang S."/>
            <person name="Shi Q."/>
            <person name="Liu S."/>
            <person name="Cho W.K."/>
            <person name="Kim J.Y."/>
            <person name="Xu Y."/>
            <person name="Heller-Uszynska K."/>
            <person name="Miao H."/>
            <person name="Cheng Z."/>
            <person name="Zhang S."/>
            <person name="Wu J."/>
            <person name="Yang Y."/>
            <person name="Kang H."/>
            <person name="Li M."/>
            <person name="Liang H."/>
            <person name="Ren X."/>
            <person name="Shi Z."/>
            <person name="Wen M."/>
            <person name="Jian M."/>
            <person name="Yang H."/>
            <person name="Zhang G."/>
            <person name="Yang Z."/>
            <person name="Chen R."/>
            <person name="Liu S."/>
            <person name="Li J."/>
            <person name="Ma L."/>
            <person name="Liu H."/>
            <person name="Zhou Y."/>
            <person name="Zhao J."/>
            <person name="Fang X."/>
            <person name="Li G."/>
            <person name="Fang L."/>
            <person name="Li Y."/>
            <person name="Liu D."/>
            <person name="Zheng H."/>
            <person name="Zhang Y."/>
            <person name="Qin N."/>
            <person name="Li Z."/>
            <person name="Yang G."/>
            <person name="Yang S."/>
            <person name="Bolund L."/>
            <person name="Kristiansen K."/>
            <person name="Zheng H."/>
            <person name="Li S."/>
            <person name="Zhang X."/>
            <person name="Yang H."/>
            <person name="Wang J."/>
            <person name="Sun R."/>
            <person name="Zhang B."/>
            <person name="Jiang S."/>
            <person name="Wang J."/>
            <person name="Du Y."/>
            <person name="Li S."/>
        </authorList>
    </citation>
    <scope>NUCLEOTIDE SEQUENCE [LARGE SCALE GENOMIC DNA]</scope>
    <source>
        <strain evidence="2">cv. 9930</strain>
    </source>
</reference>
<reference evidence="1 2" key="3">
    <citation type="journal article" date="2010" name="BMC Genomics">
        <title>Transcriptome sequencing and comparative analysis of cucumber flowers with different sex types.</title>
        <authorList>
            <person name="Guo S."/>
            <person name="Zheng Y."/>
            <person name="Joung J.G."/>
            <person name="Liu S."/>
            <person name="Zhang Z."/>
            <person name="Crasta O.R."/>
            <person name="Sobral B.W."/>
            <person name="Xu Y."/>
            <person name="Huang S."/>
            <person name="Fei Z."/>
        </authorList>
    </citation>
    <scope>NUCLEOTIDE SEQUENCE [LARGE SCALE GENOMIC DNA]</scope>
    <source>
        <strain evidence="2">cv. 9930</strain>
    </source>
</reference>
<evidence type="ECO:0000313" key="2">
    <source>
        <dbReference type="Proteomes" id="UP000029981"/>
    </source>
</evidence>
<dbReference type="PANTHER" id="PTHR47599">
    <property type="entry name" value="CELL-TO-CELL MOVEMENT PROTEIN"/>
    <property type="match status" value="1"/>
</dbReference>
<dbReference type="Proteomes" id="UP000029981">
    <property type="component" value="Chromosome 1"/>
</dbReference>
<dbReference type="EMBL" id="CM002922">
    <property type="protein sequence ID" value="KGN66493.1"/>
    <property type="molecule type" value="Genomic_DNA"/>
</dbReference>
<protein>
    <submittedName>
        <fullName evidence="1">Uncharacterized protein</fullName>
    </submittedName>
</protein>
<gene>
    <name evidence="1" type="ORF">Csa_1G614140</name>
</gene>
<dbReference type="Gramene" id="KGN66493">
    <property type="protein sequence ID" value="KGN66493"/>
    <property type="gene ID" value="Csa_1G614140"/>
</dbReference>
<dbReference type="InterPro" id="IPR028919">
    <property type="entry name" value="Viral_movement"/>
</dbReference>
<organism evidence="1 2">
    <name type="scientific">Cucumis sativus</name>
    <name type="common">Cucumber</name>
    <dbReference type="NCBI Taxonomy" id="3659"/>
    <lineage>
        <taxon>Eukaryota</taxon>
        <taxon>Viridiplantae</taxon>
        <taxon>Streptophyta</taxon>
        <taxon>Embryophyta</taxon>
        <taxon>Tracheophyta</taxon>
        <taxon>Spermatophyta</taxon>
        <taxon>Magnoliopsida</taxon>
        <taxon>eudicotyledons</taxon>
        <taxon>Gunneridae</taxon>
        <taxon>Pentapetalae</taxon>
        <taxon>rosids</taxon>
        <taxon>fabids</taxon>
        <taxon>Cucurbitales</taxon>
        <taxon>Cucurbitaceae</taxon>
        <taxon>Benincaseae</taxon>
        <taxon>Cucumis</taxon>
    </lineage>
</organism>
<evidence type="ECO:0000313" key="1">
    <source>
        <dbReference type="EMBL" id="KGN66493.1"/>
    </source>
</evidence>
<reference evidence="1 2" key="2">
    <citation type="journal article" date="2009" name="PLoS ONE">
        <title>An integrated genetic and cytogenetic map of the cucumber genome.</title>
        <authorList>
            <person name="Ren Y."/>
            <person name="Zhang Z."/>
            <person name="Liu J."/>
            <person name="Staub J.E."/>
            <person name="Han Y."/>
            <person name="Cheng Z."/>
            <person name="Li X."/>
            <person name="Lu J."/>
            <person name="Miao H."/>
            <person name="Kang H."/>
            <person name="Xie B."/>
            <person name="Gu X."/>
            <person name="Wang X."/>
            <person name="Du Y."/>
            <person name="Jin W."/>
            <person name="Huang S."/>
        </authorList>
    </citation>
    <scope>NUCLEOTIDE SEQUENCE [LARGE SCALE GENOMIC DNA]</scope>
    <source>
        <strain evidence="2">cv. 9930</strain>
    </source>
</reference>
<reference evidence="1 2" key="4">
    <citation type="journal article" date="2011" name="BMC Genomics">
        <title>RNA-Seq improves annotation of protein-coding genes in the cucumber genome.</title>
        <authorList>
            <person name="Li Z."/>
            <person name="Zhang Z."/>
            <person name="Yan P."/>
            <person name="Huang S."/>
            <person name="Fei Z."/>
            <person name="Lin K."/>
        </authorList>
    </citation>
    <scope>NUCLEOTIDE SEQUENCE [LARGE SCALE GENOMIC DNA]</scope>
    <source>
        <strain evidence="2">cv. 9930</strain>
    </source>
</reference>
<dbReference type="AlphaFoldDB" id="A0A0A0LXM3"/>
<keyword evidence="2" id="KW-1185">Reference proteome</keyword>
<sequence length="276" mass="31375">MSLFFKSCSSKNFVGDHSLEEEEYVEKGKSLVKWKMPRVPIHKIYEERRKNHFFIFPSKNDPSIRTTEGQISFGNEGGSFKLYGQTPSSYCRRRRISFFNTMNIGLVQIGVKTLTKKIPPNASIILCLRDNRIEKLEDSLLALVESKLGDGPFYFNVFPNINLSLFFSSITNVLSVHVLVKGLDKIPKGSAPIVVTCRTCYKLNQNDFGSEALIESPVGKTVFFQIEIFEDDDDDVVQKVTMWNQVQLPSDWPPRLHIPTVPRLVFGSSKEAQVSN</sequence>
<dbReference type="OMA" id="HISCIRI"/>
<accession>A0A0A0LXM3</accession>
<name>A0A0A0LXM3_CUCSA</name>
<dbReference type="PANTHER" id="PTHR47599:SF4">
    <property type="entry name" value="POLYPROTEIN"/>
    <property type="match status" value="1"/>
</dbReference>
<proteinExistence type="predicted"/>
<dbReference type="Pfam" id="PF01107">
    <property type="entry name" value="MP"/>
    <property type="match status" value="1"/>
</dbReference>
<dbReference type="InterPro" id="IPR051596">
    <property type="entry name" value="Caulimoviridae_Movement"/>
</dbReference>